<proteinExistence type="predicted"/>
<dbReference type="EMBL" id="QNRT01000028">
    <property type="protein sequence ID" value="RBP44678.1"/>
    <property type="molecule type" value="Genomic_DNA"/>
</dbReference>
<keyword evidence="2" id="KW-1185">Reference proteome</keyword>
<evidence type="ECO:0000313" key="1">
    <source>
        <dbReference type="EMBL" id="RBP44678.1"/>
    </source>
</evidence>
<protein>
    <submittedName>
        <fullName evidence="1">Uncharacterized protein</fullName>
    </submittedName>
</protein>
<organism evidence="1 2">
    <name type="scientific">Arenicella xantha</name>
    <dbReference type="NCBI Taxonomy" id="644221"/>
    <lineage>
        <taxon>Bacteria</taxon>
        <taxon>Pseudomonadati</taxon>
        <taxon>Pseudomonadota</taxon>
        <taxon>Gammaproteobacteria</taxon>
        <taxon>Arenicellales</taxon>
        <taxon>Arenicellaceae</taxon>
        <taxon>Arenicella</taxon>
    </lineage>
</organism>
<evidence type="ECO:0000313" key="2">
    <source>
        <dbReference type="Proteomes" id="UP000253083"/>
    </source>
</evidence>
<accession>A0A395JJR2</accession>
<dbReference type="InParanoid" id="A0A395JJR2"/>
<gene>
    <name evidence="1" type="ORF">DFR28_1281</name>
</gene>
<sequence length="151" mass="17177">MSNGIAINLENKFAFNEDSVLIYTTHGCKVILQGDVDDGDNHYFIILEFFDVISVRSAATDCTPAFNIDSKKVGVSFVAELTNSQWDDEAHLSYTYTGTKKITNRKHFVVTNHDVFHEVLGKSFVEQKISRTSKDYQNIRLIYLYAKAQIL</sequence>
<dbReference type="RefSeq" id="WP_113956089.1">
    <property type="nucleotide sequence ID" value="NZ_QNRT01000028.1"/>
</dbReference>
<name>A0A395JJR2_9GAMM</name>
<comment type="caution">
    <text evidence="1">The sequence shown here is derived from an EMBL/GenBank/DDBJ whole genome shotgun (WGS) entry which is preliminary data.</text>
</comment>
<dbReference type="Proteomes" id="UP000253083">
    <property type="component" value="Unassembled WGS sequence"/>
</dbReference>
<dbReference type="OrthoDB" id="7064988at2"/>
<dbReference type="AlphaFoldDB" id="A0A395JJR2"/>
<reference evidence="1 2" key="1">
    <citation type="submission" date="2018-06" db="EMBL/GenBank/DDBJ databases">
        <title>Genomic Encyclopedia of Type Strains, Phase IV (KMG-IV): sequencing the most valuable type-strain genomes for metagenomic binning, comparative biology and taxonomic classification.</title>
        <authorList>
            <person name="Goeker M."/>
        </authorList>
    </citation>
    <scope>NUCLEOTIDE SEQUENCE [LARGE SCALE GENOMIC DNA]</scope>
    <source>
        <strain evidence="1 2">DSM 24032</strain>
    </source>
</reference>